<dbReference type="Proteomes" id="UP001183809">
    <property type="component" value="Unassembled WGS sequence"/>
</dbReference>
<feature type="region of interest" description="Disordered" evidence="1">
    <location>
        <begin position="1"/>
        <end position="21"/>
    </location>
</feature>
<proteinExistence type="predicted"/>
<evidence type="ECO:0000313" key="2">
    <source>
        <dbReference type="EMBL" id="MDT0465665.1"/>
    </source>
</evidence>
<evidence type="ECO:0000256" key="1">
    <source>
        <dbReference type="SAM" id="MobiDB-lite"/>
    </source>
</evidence>
<name>A0ABU2TXH2_9ACTN</name>
<gene>
    <name evidence="2" type="ORF">RM764_22110</name>
</gene>
<sequence length="85" mass="8652">MTTALAQHPPGSAGTPEAADPALPALMAGAVAGTHRAAVRELRRRIMSGERPEHARDAVASAALQAFDLLCSGLHATSAATEHTS</sequence>
<protein>
    <submittedName>
        <fullName evidence="2">Uncharacterized protein</fullName>
    </submittedName>
</protein>
<dbReference type="EMBL" id="JAVREY010000027">
    <property type="protein sequence ID" value="MDT0465665.1"/>
    <property type="molecule type" value="Genomic_DNA"/>
</dbReference>
<organism evidence="2 3">
    <name type="scientific">Streptomyces gibsoniae</name>
    <dbReference type="NCBI Taxonomy" id="3075529"/>
    <lineage>
        <taxon>Bacteria</taxon>
        <taxon>Bacillati</taxon>
        <taxon>Actinomycetota</taxon>
        <taxon>Actinomycetes</taxon>
        <taxon>Kitasatosporales</taxon>
        <taxon>Streptomycetaceae</taxon>
        <taxon>Streptomyces</taxon>
    </lineage>
</organism>
<keyword evidence="3" id="KW-1185">Reference proteome</keyword>
<reference evidence="3" key="1">
    <citation type="submission" date="2023-07" db="EMBL/GenBank/DDBJ databases">
        <title>30 novel species of actinomycetes from the DSMZ collection.</title>
        <authorList>
            <person name="Nouioui I."/>
        </authorList>
    </citation>
    <scope>NUCLEOTIDE SEQUENCE [LARGE SCALE GENOMIC DNA]</scope>
    <source>
        <strain evidence="3">DSM 41699</strain>
    </source>
</reference>
<comment type="caution">
    <text evidence="2">The sequence shown here is derived from an EMBL/GenBank/DDBJ whole genome shotgun (WGS) entry which is preliminary data.</text>
</comment>
<accession>A0ABU2TXH2</accession>
<evidence type="ECO:0000313" key="3">
    <source>
        <dbReference type="Proteomes" id="UP001183809"/>
    </source>
</evidence>
<dbReference type="RefSeq" id="WP_311697134.1">
    <property type="nucleotide sequence ID" value="NZ_JAVREY010000027.1"/>
</dbReference>